<dbReference type="Gene3D" id="3.60.20.40">
    <property type="match status" value="1"/>
</dbReference>
<organism evidence="8">
    <name type="scientific">Populus alba</name>
    <name type="common">White poplar</name>
    <dbReference type="NCBI Taxonomy" id="43335"/>
    <lineage>
        <taxon>Eukaryota</taxon>
        <taxon>Viridiplantae</taxon>
        <taxon>Streptophyta</taxon>
        <taxon>Embryophyta</taxon>
        <taxon>Tracheophyta</taxon>
        <taxon>Spermatophyta</taxon>
        <taxon>Magnoliopsida</taxon>
        <taxon>eudicotyledons</taxon>
        <taxon>Gunneridae</taxon>
        <taxon>Pentapetalae</taxon>
        <taxon>rosids</taxon>
        <taxon>fabids</taxon>
        <taxon>Malpighiales</taxon>
        <taxon>Salicaceae</taxon>
        <taxon>Saliceae</taxon>
        <taxon>Populus</taxon>
    </lineage>
</organism>
<keyword evidence="7" id="KW-0732">Signal</keyword>
<evidence type="ECO:0000256" key="1">
    <source>
        <dbReference type="ARBA" id="ARBA00007692"/>
    </source>
</evidence>
<keyword evidence="6" id="KW-0012">Acyltransferase</keyword>
<dbReference type="GO" id="GO:0006751">
    <property type="term" value="P:glutathione catabolic process"/>
    <property type="evidence" value="ECO:0007669"/>
    <property type="project" value="UniProtKB-UniRule"/>
</dbReference>
<dbReference type="InterPro" id="IPR000101">
    <property type="entry name" value="GGT_peptidase"/>
</dbReference>
<evidence type="ECO:0000256" key="7">
    <source>
        <dbReference type="SAM" id="SignalP"/>
    </source>
</evidence>
<comment type="function">
    <text evidence="6">Cleaves the gamma-glutamyl peptide bond of glutathione and glutathione conjugates.</text>
</comment>
<evidence type="ECO:0000256" key="2">
    <source>
        <dbReference type="ARBA" id="ARBA00022472"/>
    </source>
</evidence>
<feature type="binding site" evidence="5">
    <location>
        <position position="471"/>
    </location>
    <ligand>
        <name>L-glutamate</name>
        <dbReference type="ChEBI" id="CHEBI:29985"/>
    </ligand>
</feature>
<dbReference type="PANTHER" id="PTHR11686:SF34">
    <property type="entry name" value="GLUTATHIONE HYDROLASE 1-RELATED"/>
    <property type="match status" value="1"/>
</dbReference>
<proteinExistence type="inferred from homology"/>
<keyword evidence="2" id="KW-0806">Transcription termination</keyword>
<dbReference type="UniPathway" id="UPA00204"/>
<dbReference type="GO" id="GO:0005886">
    <property type="term" value="C:plasma membrane"/>
    <property type="evidence" value="ECO:0007669"/>
    <property type="project" value="TreeGrafter"/>
</dbReference>
<keyword evidence="6" id="KW-0808">Transferase</keyword>
<feature type="binding site" evidence="5">
    <location>
        <position position="422"/>
    </location>
    <ligand>
        <name>L-glutamate</name>
        <dbReference type="ChEBI" id="CHEBI:29985"/>
    </ligand>
</feature>
<dbReference type="InterPro" id="IPR003690">
    <property type="entry name" value="MTERF"/>
</dbReference>
<dbReference type="FunFam" id="1.10.246.130:FF:000001">
    <property type="entry name" value="Gamma-glutamyltransferase 5 isoform 1"/>
    <property type="match status" value="1"/>
</dbReference>
<feature type="binding site" evidence="5">
    <location>
        <begin position="449"/>
        <end position="450"/>
    </location>
    <ligand>
        <name>L-glutamate</name>
        <dbReference type="ChEBI" id="CHEBI:29985"/>
    </ligand>
</feature>
<keyword evidence="3" id="KW-0809">Transit peptide</keyword>
<dbReference type="EMBL" id="RCHU01001162">
    <property type="protein sequence ID" value="TKR74724.1"/>
    <property type="molecule type" value="Genomic_DNA"/>
</dbReference>
<comment type="caution">
    <text evidence="8">The sequence shown here is derived from an EMBL/GenBank/DDBJ whole genome shotgun (WGS) entry which is preliminary data.</text>
</comment>
<dbReference type="Gene3D" id="1.25.70.10">
    <property type="entry name" value="Transcription termination factor 3, mitochondrial"/>
    <property type="match status" value="1"/>
</dbReference>
<comment type="catalytic activity">
    <reaction evidence="6">
        <text>an N-terminal (5-L-glutamyl)-[peptide] + an alpha-amino acid = 5-L-glutamyl amino acid + an N-terminal L-alpha-aminoacyl-[peptide]</text>
        <dbReference type="Rhea" id="RHEA:23904"/>
        <dbReference type="Rhea" id="RHEA-COMP:9780"/>
        <dbReference type="Rhea" id="RHEA-COMP:9795"/>
        <dbReference type="ChEBI" id="CHEBI:77644"/>
        <dbReference type="ChEBI" id="CHEBI:78597"/>
        <dbReference type="ChEBI" id="CHEBI:78599"/>
        <dbReference type="ChEBI" id="CHEBI:78608"/>
        <dbReference type="EC" id="2.3.2.2"/>
    </reaction>
</comment>
<dbReference type="SUPFAM" id="SSF56235">
    <property type="entry name" value="N-terminal nucleophile aminohydrolases (Ntn hydrolases)"/>
    <property type="match status" value="1"/>
</dbReference>
<dbReference type="GO" id="GO:0103068">
    <property type="term" value="F:leukotriene C4 gamma-glutamyl transferase activity"/>
    <property type="evidence" value="ECO:0007669"/>
    <property type="project" value="UniProtKB-EC"/>
</dbReference>
<keyword evidence="2" id="KW-0805">Transcription regulation</keyword>
<dbReference type="EC" id="2.3.2.2" evidence="6"/>
<dbReference type="GO" id="GO:0036374">
    <property type="term" value="F:glutathione hydrolase activity"/>
    <property type="evidence" value="ECO:0007669"/>
    <property type="project" value="UniProtKB-UniRule"/>
</dbReference>
<dbReference type="InterPro" id="IPR038538">
    <property type="entry name" value="MTERF_sf"/>
</dbReference>
<dbReference type="EC" id="3.4.19.13" evidence="6"/>
<protein>
    <recommendedName>
        <fullName evidence="6">Glutathione hydrolase</fullName>
        <ecNumber evidence="6">2.3.2.2</ecNumber>
        <ecNumber evidence="6">3.4.19.13</ecNumber>
    </recommendedName>
    <alternativeName>
        <fullName evidence="6">Gamma-glutamyltransferase</fullName>
    </alternativeName>
    <alternativeName>
        <fullName evidence="6">Gamma-glutamyltranspeptidase</fullName>
    </alternativeName>
</protein>
<comment type="pathway">
    <text evidence="6">Sulfur metabolism; glutathione metabolism.</text>
</comment>
<comment type="catalytic activity">
    <reaction evidence="6">
        <text>glutathione + H2O = L-cysteinylglycine + L-glutamate</text>
        <dbReference type="Rhea" id="RHEA:28807"/>
        <dbReference type="ChEBI" id="CHEBI:15377"/>
        <dbReference type="ChEBI" id="CHEBI:29985"/>
        <dbReference type="ChEBI" id="CHEBI:57925"/>
        <dbReference type="ChEBI" id="CHEBI:61694"/>
        <dbReference type="EC" id="3.4.19.13"/>
    </reaction>
</comment>
<feature type="chain" id="PRO_5021034562" description="Glutathione hydrolase" evidence="7">
    <location>
        <begin position="27"/>
        <end position="680"/>
    </location>
</feature>
<feature type="active site" description="Nucleophile" evidence="4">
    <location>
        <position position="380"/>
    </location>
</feature>
<dbReference type="NCBIfam" id="TIGR00066">
    <property type="entry name" value="g_glut_trans"/>
    <property type="match status" value="1"/>
</dbReference>
<keyword evidence="2" id="KW-0804">Transcription</keyword>
<gene>
    <name evidence="8" type="ORF">D5086_0000292660</name>
</gene>
<reference evidence="8" key="1">
    <citation type="submission" date="2018-10" db="EMBL/GenBank/DDBJ databases">
        <title>Population genomic analysis revealed the cold adaptation of white poplar.</title>
        <authorList>
            <person name="Liu Y.-J."/>
        </authorList>
    </citation>
    <scope>NUCLEOTIDE SEQUENCE [LARGE SCALE GENOMIC DNA]</scope>
    <source>
        <strain evidence="8">PAL-ZL1</strain>
    </source>
</reference>
<evidence type="ECO:0000256" key="3">
    <source>
        <dbReference type="ARBA" id="ARBA00022946"/>
    </source>
</evidence>
<keyword evidence="6" id="KW-0378">Hydrolase</keyword>
<evidence type="ECO:0000256" key="4">
    <source>
        <dbReference type="PIRSR" id="PIRSR600101-1"/>
    </source>
</evidence>
<dbReference type="GO" id="GO:0006353">
    <property type="term" value="P:DNA-templated transcription termination"/>
    <property type="evidence" value="ECO:0007669"/>
    <property type="project" value="UniProtKB-KW"/>
</dbReference>
<dbReference type="PANTHER" id="PTHR11686">
    <property type="entry name" value="GAMMA GLUTAMYL TRANSPEPTIDASE"/>
    <property type="match status" value="1"/>
</dbReference>
<name>A0A4U5MY44_POPAL</name>
<dbReference type="Gene3D" id="1.10.246.130">
    <property type="match status" value="1"/>
</dbReference>
<dbReference type="AlphaFoldDB" id="A0A4U5MY44"/>
<sequence length="680" mass="74148">MASASFLLLWTTLAFLFSSPLLPTSGLGNLGGPTHQRHEVVASHGVVATDDGRCSRIGMDVLREGGHAVDAAVAASLCLGVVGLASSGMGGGSFMLILLASGEAQAFDMRETAPMKASEDMYAGNATKKARGALSIAVPGELAGLHRAWREYGRLPWKRLVRPAEQLACKGFKISPYLHMQMVKTESGILADKGLRDLLTSNGKLLQPGNICHNKKLAHTLGKISKHGIEAFYNGSIGSKLVKDVQKAGGILTREDLRRYQVKMRDPIVADILGFKILGMPPPSSGGASMMLILNILAQYGAPSGISGPLGIHREIEALKHAFAVRMNLGDPDFINVTEVVSDMLSPKFAETLKKTINDNMTFDPRHYGGRWNQIHDHGTSHISVVDIERNAVSMTNTVNAYFGSNILSPSTGILLNNEMDDFSIPMNNGDVPPPAPPNFIRPGKRPLSSMTPTIILKDEKLKAVVGASGGAMIIAGTTEVILNHLRGMDPLHSVLAPRVYHQLIPNVVQYENWTTPYGEHYEVPANVRAFLHKRGHVLQSLAGGSICQFIFVDVETSRENKGRGELVGVSDPRKGGFPAVLYLNLNKIRKLMNFYVKKVGLGPSDVARRPNLLKISLEKRINPRRSVLNVLVFKDVNVTWILNICKKDFEKMFLAYHEEDCSEVIKAYEGEIEFQGLVT</sequence>
<dbReference type="InterPro" id="IPR043137">
    <property type="entry name" value="GGT_ssub_C"/>
</dbReference>
<dbReference type="Pfam" id="PF02536">
    <property type="entry name" value="mTERF"/>
    <property type="match status" value="1"/>
</dbReference>
<feature type="binding site" evidence="5">
    <location>
        <begin position="398"/>
        <end position="400"/>
    </location>
    <ligand>
        <name>L-glutamate</name>
        <dbReference type="ChEBI" id="CHEBI:29985"/>
    </ligand>
</feature>
<dbReference type="InterPro" id="IPR043138">
    <property type="entry name" value="GGT_lsub"/>
</dbReference>
<evidence type="ECO:0000256" key="5">
    <source>
        <dbReference type="PIRSR" id="PIRSR600101-2"/>
    </source>
</evidence>
<dbReference type="InterPro" id="IPR029055">
    <property type="entry name" value="Ntn_hydrolases_N"/>
</dbReference>
<dbReference type="STRING" id="43335.A0A4U5MY44"/>
<comment type="catalytic activity">
    <reaction evidence="6">
        <text>an S-substituted glutathione + H2O = an S-substituted L-cysteinylglycine + L-glutamate</text>
        <dbReference type="Rhea" id="RHEA:59468"/>
        <dbReference type="ChEBI" id="CHEBI:15377"/>
        <dbReference type="ChEBI" id="CHEBI:29985"/>
        <dbReference type="ChEBI" id="CHEBI:90779"/>
        <dbReference type="ChEBI" id="CHEBI:143103"/>
        <dbReference type="EC" id="3.4.19.13"/>
    </reaction>
</comment>
<dbReference type="PRINTS" id="PR01210">
    <property type="entry name" value="GGTRANSPTASE"/>
</dbReference>
<evidence type="ECO:0000313" key="8">
    <source>
        <dbReference type="EMBL" id="TKR74724.1"/>
    </source>
</evidence>
<feature type="binding site" evidence="5">
    <location>
        <position position="110"/>
    </location>
    <ligand>
        <name>L-glutamate</name>
        <dbReference type="ChEBI" id="CHEBI:29985"/>
    </ligand>
</feature>
<dbReference type="GO" id="GO:0003676">
    <property type="term" value="F:nucleic acid binding"/>
    <property type="evidence" value="ECO:0007669"/>
    <property type="project" value="InterPro"/>
</dbReference>
<accession>A0A4U5MY44</accession>
<feature type="signal peptide" evidence="7">
    <location>
        <begin position="1"/>
        <end position="26"/>
    </location>
</feature>
<comment type="similarity">
    <text evidence="1">Belongs to the mTERF family.</text>
</comment>
<evidence type="ECO:0000256" key="6">
    <source>
        <dbReference type="RuleBase" id="RU368068"/>
    </source>
</evidence>
<dbReference type="Pfam" id="PF01019">
    <property type="entry name" value="G_glu_transpept"/>
    <property type="match status" value="1"/>
</dbReference>